<dbReference type="AlphaFoldDB" id="A0A6L6JC69"/>
<evidence type="ECO:0000313" key="1">
    <source>
        <dbReference type="EMBL" id="MTH78217.1"/>
    </source>
</evidence>
<proteinExistence type="predicted"/>
<dbReference type="EMBL" id="WMIE01000005">
    <property type="protein sequence ID" value="MTH78217.1"/>
    <property type="molecule type" value="Genomic_DNA"/>
</dbReference>
<dbReference type="Proteomes" id="UP000478183">
    <property type="component" value="Unassembled WGS sequence"/>
</dbReference>
<dbReference type="RefSeq" id="WP_155095574.1">
    <property type="nucleotide sequence ID" value="NZ_WMIE01000005.1"/>
</dbReference>
<keyword evidence="2" id="KW-1185">Reference proteome</keyword>
<reference evidence="1 2" key="1">
    <citation type="submission" date="2019-11" db="EMBL/GenBank/DDBJ databases">
        <authorList>
            <person name="Dong K."/>
        </authorList>
    </citation>
    <scope>NUCLEOTIDE SEQUENCE [LARGE SCALE GENOMIC DNA]</scope>
    <source>
        <strain evidence="1 2">NBRC 111993</strain>
    </source>
</reference>
<sequence length="81" mass="8853">MNMTQYGYSNVKGNYWWNAAQRDCVYMPMSNGHVESVSDVRPTICGLAVRKKTGPGAGCPVGTGEADYALYPDCRNIMAGR</sequence>
<organism evidence="1 2">
    <name type="scientific">Paracoccus aestuariivivens</name>
    <dbReference type="NCBI Taxonomy" id="1820333"/>
    <lineage>
        <taxon>Bacteria</taxon>
        <taxon>Pseudomonadati</taxon>
        <taxon>Pseudomonadota</taxon>
        <taxon>Alphaproteobacteria</taxon>
        <taxon>Rhodobacterales</taxon>
        <taxon>Paracoccaceae</taxon>
        <taxon>Paracoccus</taxon>
    </lineage>
</organism>
<protein>
    <submittedName>
        <fullName evidence="1">Uncharacterized protein</fullName>
    </submittedName>
</protein>
<comment type="caution">
    <text evidence="1">The sequence shown here is derived from an EMBL/GenBank/DDBJ whole genome shotgun (WGS) entry which is preliminary data.</text>
</comment>
<name>A0A6L6JC69_9RHOB</name>
<gene>
    <name evidence="1" type="ORF">GL286_10785</name>
</gene>
<accession>A0A6L6JC69</accession>
<evidence type="ECO:0000313" key="2">
    <source>
        <dbReference type="Proteomes" id="UP000478183"/>
    </source>
</evidence>
<dbReference type="OrthoDB" id="594865at2"/>